<dbReference type="GeneID" id="37025528"/>
<keyword evidence="1" id="KW-1133">Transmembrane helix</keyword>
<evidence type="ECO:0000313" key="2">
    <source>
        <dbReference type="EMBL" id="PWN27829.1"/>
    </source>
</evidence>
<evidence type="ECO:0000313" key="3">
    <source>
        <dbReference type="Proteomes" id="UP000245884"/>
    </source>
</evidence>
<sequence length="125" mass="13556">MTEDSEQAEPNERQRAADIGFARIWSVADIMRIALVVAVADAASPPPLDRALSNENAQIAGLTISVVSQLLEVLFVALIAIVCTSRPKRNFCVVTTGQSRHDGRPTSPKKKKRIPLSGRISCFKA</sequence>
<dbReference type="EMBL" id="KZ819667">
    <property type="protein sequence ID" value="PWN27829.1"/>
    <property type="molecule type" value="Genomic_DNA"/>
</dbReference>
<protein>
    <submittedName>
        <fullName evidence="2">Uncharacterized protein</fullName>
    </submittedName>
</protein>
<keyword evidence="1" id="KW-0812">Transmembrane</keyword>
<feature type="transmembrane region" description="Helical" evidence="1">
    <location>
        <begin position="21"/>
        <end position="39"/>
    </location>
</feature>
<gene>
    <name evidence="2" type="ORF">BDZ90DRAFT_173029</name>
</gene>
<organism evidence="2 3">
    <name type="scientific">Jaminaea rosea</name>
    <dbReference type="NCBI Taxonomy" id="1569628"/>
    <lineage>
        <taxon>Eukaryota</taxon>
        <taxon>Fungi</taxon>
        <taxon>Dikarya</taxon>
        <taxon>Basidiomycota</taxon>
        <taxon>Ustilaginomycotina</taxon>
        <taxon>Exobasidiomycetes</taxon>
        <taxon>Microstromatales</taxon>
        <taxon>Microstromatales incertae sedis</taxon>
        <taxon>Jaminaea</taxon>
    </lineage>
</organism>
<evidence type="ECO:0000256" key="1">
    <source>
        <dbReference type="SAM" id="Phobius"/>
    </source>
</evidence>
<keyword evidence="1" id="KW-0472">Membrane</keyword>
<dbReference type="AlphaFoldDB" id="A0A316UR91"/>
<dbReference type="Proteomes" id="UP000245884">
    <property type="component" value="Unassembled WGS sequence"/>
</dbReference>
<proteinExistence type="predicted"/>
<reference evidence="2 3" key="1">
    <citation type="journal article" date="2018" name="Mol. Biol. Evol.">
        <title>Broad Genomic Sampling Reveals a Smut Pathogenic Ancestry of the Fungal Clade Ustilaginomycotina.</title>
        <authorList>
            <person name="Kijpornyongpan T."/>
            <person name="Mondo S.J."/>
            <person name="Barry K."/>
            <person name="Sandor L."/>
            <person name="Lee J."/>
            <person name="Lipzen A."/>
            <person name="Pangilinan J."/>
            <person name="LaButti K."/>
            <person name="Hainaut M."/>
            <person name="Henrissat B."/>
            <person name="Grigoriev I.V."/>
            <person name="Spatafora J.W."/>
            <person name="Aime M.C."/>
        </authorList>
    </citation>
    <scope>NUCLEOTIDE SEQUENCE [LARGE SCALE GENOMIC DNA]</scope>
    <source>
        <strain evidence="2 3">MCA 5214</strain>
    </source>
</reference>
<feature type="transmembrane region" description="Helical" evidence="1">
    <location>
        <begin position="59"/>
        <end position="82"/>
    </location>
</feature>
<name>A0A316UR91_9BASI</name>
<dbReference type="RefSeq" id="XP_025362441.1">
    <property type="nucleotide sequence ID" value="XM_025503705.1"/>
</dbReference>
<accession>A0A316UR91</accession>
<keyword evidence="3" id="KW-1185">Reference proteome</keyword>